<keyword evidence="3" id="KW-1185">Reference proteome</keyword>
<gene>
    <name evidence="2" type="primary">pnk1</name>
    <name evidence="2" type="ORF">OC842_002675</name>
</gene>
<organism evidence="2 3">
    <name type="scientific">Tilletia horrida</name>
    <dbReference type="NCBI Taxonomy" id="155126"/>
    <lineage>
        <taxon>Eukaryota</taxon>
        <taxon>Fungi</taxon>
        <taxon>Dikarya</taxon>
        <taxon>Basidiomycota</taxon>
        <taxon>Ustilaginomycotina</taxon>
        <taxon>Exobasidiomycetes</taxon>
        <taxon>Tilletiales</taxon>
        <taxon>Tilletiaceae</taxon>
        <taxon>Tilletia</taxon>
    </lineage>
</organism>
<feature type="region of interest" description="Disordered" evidence="1">
    <location>
        <begin position="1"/>
        <end position="59"/>
    </location>
</feature>
<dbReference type="PANTHER" id="PTHR12083">
    <property type="entry name" value="BIFUNCTIONAL POLYNUCLEOTIDE PHOSPHATASE/KINASE"/>
    <property type="match status" value="1"/>
</dbReference>
<dbReference type="Gene3D" id="3.40.50.300">
    <property type="entry name" value="P-loop containing nucleotide triphosphate hydrolases"/>
    <property type="match status" value="1"/>
</dbReference>
<feature type="compositionally biased region" description="Basic and acidic residues" evidence="1">
    <location>
        <begin position="34"/>
        <end position="54"/>
    </location>
</feature>
<sequence length="532" mass="59230">MKSATSEQSTSSSSSASASTSRRKADDGDTPASHSDEKASKRLKVDTAAQDKAEGSSSQMKLAPIFSRVGAAAKASAATPSASSTQLRWLPSFGPQSTCHVGIYGDALPPPTKTKLKAAIFDLDGTLVVPKSGKTHPERSNEYDFKFLFSQHTLKQVQDEHRLHGRTVIIVTNQGYFKPGMGREGGFETWKKKQALIGQALDVPHVVLVATGEDRFRKPAIGMWDAFWSVALNQLHVVKPRSATDAQAETEAGPSSSRPRRLPGGRKPKAPEGAPLPEVRITDIEREHFDAAQSFYVGDAAGRAGDHSDVDRKWAGNVGVAFFTPEQYFTEKKKDPPFKLSGWAPKRESDASSRLPLFSPTNTPLVPATEEERDDLILFVGPPGAGKTEFFKRYLQPFGYEWVNQDTLRTYDACKRAVRTHLEAGKGCVVDNTNRNKKTRKGYIELAQELGRQVRCFYFDIEQQRSFHNNAFRANSGLESGRSMIPPFAIQSYFKERELPTRDEGFSEEPKTISWQFVDTDEEATRRYYMWY</sequence>
<proteinExistence type="predicted"/>
<protein>
    <submittedName>
        <fullName evidence="2">DNA kinase/phosphatase Pnk1</fullName>
    </submittedName>
</protein>
<dbReference type="SUPFAM" id="SSF52540">
    <property type="entry name" value="P-loop containing nucleoside triphosphate hydrolases"/>
    <property type="match status" value="1"/>
</dbReference>
<dbReference type="Pfam" id="PF13671">
    <property type="entry name" value="AAA_33"/>
    <property type="match status" value="1"/>
</dbReference>
<feature type="compositionally biased region" description="Low complexity" evidence="1">
    <location>
        <begin position="1"/>
        <end position="20"/>
    </location>
</feature>
<name>A0AAN6GCV5_9BASI</name>
<evidence type="ECO:0000313" key="3">
    <source>
        <dbReference type="Proteomes" id="UP001176521"/>
    </source>
</evidence>
<reference evidence="2" key="1">
    <citation type="journal article" date="2023" name="PhytoFront">
        <title>Draft Genome Resources of Seven Strains of Tilletia horrida, Causal Agent of Kernel Smut of Rice.</title>
        <authorList>
            <person name="Khanal S."/>
            <person name="Antony Babu S."/>
            <person name="Zhou X.G."/>
        </authorList>
    </citation>
    <scope>NUCLEOTIDE SEQUENCE</scope>
    <source>
        <strain evidence="2">TX3</strain>
    </source>
</reference>
<accession>A0AAN6GCV5</accession>
<dbReference type="GO" id="GO:0046403">
    <property type="term" value="F:polynucleotide 3'-phosphatase activity"/>
    <property type="evidence" value="ECO:0007669"/>
    <property type="project" value="TreeGrafter"/>
</dbReference>
<dbReference type="Proteomes" id="UP001176521">
    <property type="component" value="Unassembled WGS sequence"/>
</dbReference>
<dbReference type="GO" id="GO:0003690">
    <property type="term" value="F:double-stranded DNA binding"/>
    <property type="evidence" value="ECO:0007669"/>
    <property type="project" value="TreeGrafter"/>
</dbReference>
<feature type="region of interest" description="Disordered" evidence="1">
    <location>
        <begin position="242"/>
        <end position="277"/>
    </location>
</feature>
<evidence type="ECO:0000256" key="1">
    <source>
        <dbReference type="SAM" id="MobiDB-lite"/>
    </source>
</evidence>
<dbReference type="FunFam" id="3.40.50.300:FF:000737">
    <property type="entry name" value="Bifunctional polynucleotide phosphatase/kinase"/>
    <property type="match status" value="1"/>
</dbReference>
<dbReference type="InterPro" id="IPR036412">
    <property type="entry name" value="HAD-like_sf"/>
</dbReference>
<dbReference type="AlphaFoldDB" id="A0AAN6GCV5"/>
<feature type="compositionally biased region" description="Basic residues" evidence="1">
    <location>
        <begin position="258"/>
        <end position="268"/>
    </location>
</feature>
<dbReference type="Gene3D" id="3.40.50.1000">
    <property type="entry name" value="HAD superfamily/HAD-like"/>
    <property type="match status" value="1"/>
</dbReference>
<evidence type="ECO:0000313" key="2">
    <source>
        <dbReference type="EMBL" id="KAK0534335.1"/>
    </source>
</evidence>
<dbReference type="SUPFAM" id="SSF56784">
    <property type="entry name" value="HAD-like"/>
    <property type="match status" value="2"/>
</dbReference>
<dbReference type="InterPro" id="IPR013954">
    <property type="entry name" value="PNK3P"/>
</dbReference>
<dbReference type="InterPro" id="IPR023214">
    <property type="entry name" value="HAD_sf"/>
</dbReference>
<dbReference type="GO" id="GO:0046404">
    <property type="term" value="F:ATP-dependent polydeoxyribonucleotide 5'-hydroxyl-kinase activity"/>
    <property type="evidence" value="ECO:0007669"/>
    <property type="project" value="TreeGrafter"/>
</dbReference>
<dbReference type="Pfam" id="PF08645">
    <property type="entry name" value="PNK3P"/>
    <property type="match status" value="2"/>
</dbReference>
<dbReference type="PANTHER" id="PTHR12083:SF9">
    <property type="entry name" value="BIFUNCTIONAL POLYNUCLEOTIDE PHOSPHATASE_KINASE"/>
    <property type="match status" value="1"/>
</dbReference>
<keyword evidence="2" id="KW-0808">Transferase</keyword>
<dbReference type="GO" id="GO:0006281">
    <property type="term" value="P:DNA repair"/>
    <property type="evidence" value="ECO:0007669"/>
    <property type="project" value="TreeGrafter"/>
</dbReference>
<keyword evidence="2" id="KW-0418">Kinase</keyword>
<dbReference type="InterPro" id="IPR027417">
    <property type="entry name" value="P-loop_NTPase"/>
</dbReference>
<dbReference type="EMBL" id="JAPDMQ010000118">
    <property type="protein sequence ID" value="KAK0534335.1"/>
    <property type="molecule type" value="Genomic_DNA"/>
</dbReference>
<comment type="caution">
    <text evidence="2">The sequence shown here is derived from an EMBL/GenBank/DDBJ whole genome shotgun (WGS) entry which is preliminary data.</text>
</comment>